<evidence type="ECO:0000313" key="1">
    <source>
        <dbReference type="EMBL" id="RDL41221.1"/>
    </source>
</evidence>
<dbReference type="AlphaFoldDB" id="A0A370U0C1"/>
<organism evidence="1 2">
    <name type="scientific">Venustampulla echinocandica</name>
    <dbReference type="NCBI Taxonomy" id="2656787"/>
    <lineage>
        <taxon>Eukaryota</taxon>
        <taxon>Fungi</taxon>
        <taxon>Dikarya</taxon>
        <taxon>Ascomycota</taxon>
        <taxon>Pezizomycotina</taxon>
        <taxon>Leotiomycetes</taxon>
        <taxon>Helotiales</taxon>
        <taxon>Pleuroascaceae</taxon>
        <taxon>Venustampulla</taxon>
    </lineage>
</organism>
<sequence length="574" mass="63677">MAEQASELAHLDFVAHLLQRIKLVVWGEIAVAYLGVPAVHSSYMLGIDDDQMDLAAKKLAGAGFERQNWPFSSSIDPSTRKDDEIYNRIHAGVRPAYAKLDANSIRFQYPNEEKCQVRTVVLPASYIHLSIPEDPISPTISNSTHAGPSQPPFYADGNLYFPNVVMLLESMIKVILEDDITCKQKDWQGTLCGWVISYLYGDLTLRDDVLDGCQDDRVKQWFNRNVKRETGGMSRIREKWALSGVSETDNIFTRSEQVLAYSTGRKASHKSLGESPDTLTLYLPYEPTHFRLIPTPLSPTIAIVITITTTIDPQTVDEKNSCAVLLFNVFRVVVTLHRFISETIETRASVCCAACRDALPPPWGGVVLCRPLLSLSIPHQASEDWLISTYTAADCAISCLVCRVVELYKVSVLRGKESNCSATYFRDADVTSSSTSRKQAELSLPLESAGREALNWRIPHHDTSVIDAARLASLKPFPIVHVQSLNRISVLQSNVNLKPPRETFGRRQDRNCCRFAKQISSGRGNGSRAAGFRVRKCENVISKEEVPSDDSDAAAAGRWMLANPQLNAAFSLAG</sequence>
<name>A0A370U0C1_9HELO</name>
<evidence type="ECO:0000313" key="2">
    <source>
        <dbReference type="Proteomes" id="UP000254866"/>
    </source>
</evidence>
<dbReference type="RefSeq" id="XP_031873877.1">
    <property type="nucleotide sequence ID" value="XM_032009823.1"/>
</dbReference>
<comment type="caution">
    <text evidence="1">The sequence shown here is derived from an EMBL/GenBank/DDBJ whole genome shotgun (WGS) entry which is preliminary data.</text>
</comment>
<proteinExistence type="predicted"/>
<gene>
    <name evidence="1" type="ORF">BP5553_01200</name>
</gene>
<dbReference type="EMBL" id="NPIC01000001">
    <property type="protein sequence ID" value="RDL41221.1"/>
    <property type="molecule type" value="Genomic_DNA"/>
</dbReference>
<dbReference type="OrthoDB" id="3700556at2759"/>
<dbReference type="Proteomes" id="UP000254866">
    <property type="component" value="Unassembled WGS sequence"/>
</dbReference>
<accession>A0A370U0C1</accession>
<protein>
    <submittedName>
        <fullName evidence="1">Uncharacterized protein</fullName>
    </submittedName>
</protein>
<dbReference type="GeneID" id="43594049"/>
<reference evidence="1 2" key="1">
    <citation type="journal article" date="2018" name="IMA Fungus">
        <title>IMA Genome-F 9: Draft genome sequence of Annulohypoxylon stygium, Aspergillus mulundensis, Berkeleyomyces basicola (syn. Thielaviopsis basicola), Ceratocystis smalleyi, two Cercospora beticola strains, Coleophoma cylindrospora, Fusarium fracticaudum, Phialophora cf. hyalina, and Morchella septimelata.</title>
        <authorList>
            <person name="Wingfield B.D."/>
            <person name="Bills G.F."/>
            <person name="Dong Y."/>
            <person name="Huang W."/>
            <person name="Nel W.J."/>
            <person name="Swalarsk-Parry B.S."/>
            <person name="Vaghefi N."/>
            <person name="Wilken P.M."/>
            <person name="An Z."/>
            <person name="de Beer Z.W."/>
            <person name="De Vos L."/>
            <person name="Chen L."/>
            <person name="Duong T.A."/>
            <person name="Gao Y."/>
            <person name="Hammerbacher A."/>
            <person name="Kikkert J.R."/>
            <person name="Li Y."/>
            <person name="Li H."/>
            <person name="Li K."/>
            <person name="Li Q."/>
            <person name="Liu X."/>
            <person name="Ma X."/>
            <person name="Naidoo K."/>
            <person name="Pethybridge S.J."/>
            <person name="Sun J."/>
            <person name="Steenkamp E.T."/>
            <person name="van der Nest M.A."/>
            <person name="van Wyk S."/>
            <person name="Wingfield M.J."/>
            <person name="Xiong C."/>
            <person name="Yue Q."/>
            <person name="Zhang X."/>
        </authorList>
    </citation>
    <scope>NUCLEOTIDE SEQUENCE [LARGE SCALE GENOMIC DNA]</scope>
    <source>
        <strain evidence="1 2">BP 5553</strain>
    </source>
</reference>
<keyword evidence="2" id="KW-1185">Reference proteome</keyword>